<organism evidence="2 3">
    <name type="scientific">Sphingomonas telluris</name>
    <dbReference type="NCBI Taxonomy" id="2907998"/>
    <lineage>
        <taxon>Bacteria</taxon>
        <taxon>Pseudomonadati</taxon>
        <taxon>Pseudomonadota</taxon>
        <taxon>Alphaproteobacteria</taxon>
        <taxon>Sphingomonadales</taxon>
        <taxon>Sphingomonadaceae</taxon>
        <taxon>Sphingomonas</taxon>
    </lineage>
</organism>
<feature type="transmembrane region" description="Helical" evidence="1">
    <location>
        <begin position="83"/>
        <end position="112"/>
    </location>
</feature>
<feature type="transmembrane region" description="Helical" evidence="1">
    <location>
        <begin position="211"/>
        <end position="233"/>
    </location>
</feature>
<feature type="transmembrane region" description="Helical" evidence="1">
    <location>
        <begin position="171"/>
        <end position="199"/>
    </location>
</feature>
<dbReference type="EMBL" id="JAKZHW010000001">
    <property type="protein sequence ID" value="MCH8614749.1"/>
    <property type="molecule type" value="Genomic_DNA"/>
</dbReference>
<keyword evidence="1" id="KW-0472">Membrane</keyword>
<keyword evidence="3" id="KW-1185">Reference proteome</keyword>
<name>A0ABS9VJS8_9SPHN</name>
<protein>
    <recommendedName>
        <fullName evidence="4">Glycosyltransferase RgtA/B/C/D-like domain-containing protein</fullName>
    </recommendedName>
</protein>
<comment type="caution">
    <text evidence="2">The sequence shown here is derived from an EMBL/GenBank/DDBJ whole genome shotgun (WGS) entry which is preliminary data.</text>
</comment>
<sequence>MANSRAVGFRSVLLGGEGLVGAAILAVFLYLALTQSILNDGDTSWHLATGKLILATRAIPHVDPFSFTFAGHAWTAHEWLAEVLMALAFGAGAWAGLTALFAAVIAITLTLLARQLLRWLPLRYVLLGLAGIAAVLAPFMLARPHVLTWPILVLWVSALIRARERHRAPPLAWAGLMIVWANLHASYLMGLAIAAAFALEALLQERDRRRVIIEWGAFGLLSAALAFVTPHGIQGFLYPLQVSGMKTLPLIQEWRSSRLPDDLLFFILLAAAAVAAILRGRELGLVRLVLLAGLALMAVLHSRHQPLFVLVSALVLPPTERRAESGGKALIWLVPVIAAAALIRSAFPETRADSGTYPARALAAIPPELRTQPVFNSYSFGGPLILNGIRPYIDGRADMYGDAFTADHNAMVLGDGAAFERAVQRFGVHWTMLQPGSPLIPVLDHDPRWKRVYADRWAVIHVRT</sequence>
<keyword evidence="1" id="KW-0812">Transmembrane</keyword>
<evidence type="ECO:0000256" key="1">
    <source>
        <dbReference type="SAM" id="Phobius"/>
    </source>
</evidence>
<proteinExistence type="predicted"/>
<feature type="transmembrane region" description="Helical" evidence="1">
    <location>
        <begin position="12"/>
        <end position="33"/>
    </location>
</feature>
<feature type="transmembrane region" description="Helical" evidence="1">
    <location>
        <begin position="124"/>
        <end position="142"/>
    </location>
</feature>
<accession>A0ABS9VJS8</accession>
<feature type="transmembrane region" description="Helical" evidence="1">
    <location>
        <begin position="263"/>
        <end position="278"/>
    </location>
</feature>
<feature type="transmembrane region" description="Helical" evidence="1">
    <location>
        <begin position="285"/>
        <end position="302"/>
    </location>
</feature>
<evidence type="ECO:0000313" key="3">
    <source>
        <dbReference type="Proteomes" id="UP001203058"/>
    </source>
</evidence>
<gene>
    <name evidence="2" type="ORF">LZ016_01325</name>
</gene>
<reference evidence="2 3" key="1">
    <citation type="submission" date="2022-03" db="EMBL/GenBank/DDBJ databases">
        <authorList>
            <person name="Jo J.-H."/>
            <person name="Im W.-T."/>
        </authorList>
    </citation>
    <scope>NUCLEOTIDE SEQUENCE [LARGE SCALE GENOMIC DNA]</scope>
    <source>
        <strain evidence="2 3">SM33</strain>
    </source>
</reference>
<keyword evidence="1" id="KW-1133">Transmembrane helix</keyword>
<evidence type="ECO:0000313" key="2">
    <source>
        <dbReference type="EMBL" id="MCH8614749.1"/>
    </source>
</evidence>
<dbReference type="Proteomes" id="UP001203058">
    <property type="component" value="Unassembled WGS sequence"/>
</dbReference>
<evidence type="ECO:0008006" key="4">
    <source>
        <dbReference type="Google" id="ProtNLM"/>
    </source>
</evidence>
<dbReference type="RefSeq" id="WP_241445312.1">
    <property type="nucleotide sequence ID" value="NZ_JAKZHW010000001.1"/>
</dbReference>